<dbReference type="InterPro" id="IPR004358">
    <property type="entry name" value="Sig_transdc_His_kin-like_C"/>
</dbReference>
<dbReference type="PANTHER" id="PTHR43711">
    <property type="entry name" value="TWO-COMPONENT HISTIDINE KINASE"/>
    <property type="match status" value="1"/>
</dbReference>
<name>A0A948T1J0_9FIRM</name>
<dbReference type="AlphaFoldDB" id="A0A948T1J0"/>
<keyword evidence="3" id="KW-0597">Phosphoprotein</keyword>
<dbReference type="Pfam" id="PF02518">
    <property type="entry name" value="HATPase_c"/>
    <property type="match status" value="1"/>
</dbReference>
<evidence type="ECO:0000313" key="9">
    <source>
        <dbReference type="Proteomes" id="UP000713596"/>
    </source>
</evidence>
<comment type="catalytic activity">
    <reaction evidence="1">
        <text>ATP + protein L-histidine = ADP + protein N-phospho-L-histidine.</text>
        <dbReference type="EC" id="2.7.13.3"/>
    </reaction>
</comment>
<evidence type="ECO:0000256" key="5">
    <source>
        <dbReference type="ARBA" id="ARBA00022777"/>
    </source>
</evidence>
<keyword evidence="5 8" id="KW-0418">Kinase</keyword>
<dbReference type="Proteomes" id="UP000713596">
    <property type="component" value="Unassembled WGS sequence"/>
</dbReference>
<evidence type="ECO:0000256" key="3">
    <source>
        <dbReference type="ARBA" id="ARBA00022553"/>
    </source>
</evidence>
<dbReference type="PANTHER" id="PTHR43711:SF1">
    <property type="entry name" value="HISTIDINE KINASE 1"/>
    <property type="match status" value="1"/>
</dbReference>
<dbReference type="SMART" id="SM00388">
    <property type="entry name" value="HisKA"/>
    <property type="match status" value="1"/>
</dbReference>
<dbReference type="SMART" id="SM00387">
    <property type="entry name" value="HATPase_c"/>
    <property type="match status" value="1"/>
</dbReference>
<dbReference type="Gene3D" id="3.30.565.10">
    <property type="entry name" value="Histidine kinase-like ATPase, C-terminal domain"/>
    <property type="match status" value="1"/>
</dbReference>
<protein>
    <recommendedName>
        <fullName evidence="2">histidine kinase</fullName>
        <ecNumber evidence="2">2.7.13.3</ecNumber>
    </recommendedName>
</protein>
<evidence type="ECO:0000256" key="2">
    <source>
        <dbReference type="ARBA" id="ARBA00012438"/>
    </source>
</evidence>
<evidence type="ECO:0000313" key="8">
    <source>
        <dbReference type="EMBL" id="MBU3805655.1"/>
    </source>
</evidence>
<keyword evidence="4" id="KW-0808">Transferase</keyword>
<accession>A0A948T1J0</accession>
<dbReference type="SUPFAM" id="SSF55874">
    <property type="entry name" value="ATPase domain of HSP90 chaperone/DNA topoisomerase II/histidine kinase"/>
    <property type="match status" value="1"/>
</dbReference>
<dbReference type="PROSITE" id="PS50109">
    <property type="entry name" value="HIS_KIN"/>
    <property type="match status" value="1"/>
</dbReference>
<proteinExistence type="predicted"/>
<evidence type="ECO:0000259" key="7">
    <source>
        <dbReference type="PROSITE" id="PS50109"/>
    </source>
</evidence>
<dbReference type="SUPFAM" id="SSF47384">
    <property type="entry name" value="Homodimeric domain of signal transducing histidine kinase"/>
    <property type="match status" value="1"/>
</dbReference>
<evidence type="ECO:0000256" key="4">
    <source>
        <dbReference type="ARBA" id="ARBA00022679"/>
    </source>
</evidence>
<dbReference type="PRINTS" id="PR00344">
    <property type="entry name" value="BCTRLSENSOR"/>
</dbReference>
<dbReference type="EC" id="2.7.13.3" evidence="2"/>
<feature type="domain" description="Histidine kinase" evidence="7">
    <location>
        <begin position="90"/>
        <end position="320"/>
    </location>
</feature>
<dbReference type="CDD" id="cd00075">
    <property type="entry name" value="HATPase"/>
    <property type="match status" value="1"/>
</dbReference>
<dbReference type="InterPro" id="IPR005467">
    <property type="entry name" value="His_kinase_dom"/>
</dbReference>
<sequence length="320" mass="36849">MAYLLLLVAVLALVVVGVRFWMLKRSLRHTADQLWEIERDVANNRILKMELPDKDVEYLLSAINQVLTDVRRERNLYAQREREFQSQIEAISHDLRTPLTVVLGYLRLLQKEVDCLPEHRQESSRMLDTALRKAQGMQQLIGQFYDYSRLNAGDFKMALQPVDAGRVLREVFADHCVLLEQANLEAEADIPDCPVWLEANREGLEQIFVNLLQNIVRYAHSWVKVGLKQEKSRVVIQFENDNESLCQQDMDYLFQRFYMKDKARSGAGSGLGLTIAKSLAQQMGGDLQASLQEGDTCQTGQEQGKREKTIRFTLYLPLEE</sequence>
<dbReference type="CDD" id="cd00082">
    <property type="entry name" value="HisKA"/>
    <property type="match status" value="1"/>
</dbReference>
<reference evidence="8" key="1">
    <citation type="journal article" date="2021" name="PeerJ">
        <title>Extensive microbial diversity within the chicken gut microbiome revealed by metagenomics and culture.</title>
        <authorList>
            <person name="Gilroy R."/>
            <person name="Ravi A."/>
            <person name="Getino M."/>
            <person name="Pursley I."/>
            <person name="Horton D.L."/>
            <person name="Alikhan N.F."/>
            <person name="Baker D."/>
            <person name="Gharbi K."/>
            <person name="Hall N."/>
            <person name="Watson M."/>
            <person name="Adriaenssens E.M."/>
            <person name="Foster-Nyarko E."/>
            <person name="Jarju S."/>
            <person name="Secka A."/>
            <person name="Antonio M."/>
            <person name="Oren A."/>
            <person name="Chaudhuri R.R."/>
            <person name="La Ragione R."/>
            <person name="Hildebrand F."/>
            <person name="Pallen M.J."/>
        </authorList>
    </citation>
    <scope>NUCLEOTIDE SEQUENCE</scope>
    <source>
        <strain evidence="8">B5_2728</strain>
    </source>
</reference>
<dbReference type="Gene3D" id="1.10.287.130">
    <property type="match status" value="1"/>
</dbReference>
<organism evidence="8 9">
    <name type="scientific">Candidatus Allofournierella pullistercoris</name>
    <dbReference type="NCBI Taxonomy" id="2838597"/>
    <lineage>
        <taxon>Bacteria</taxon>
        <taxon>Bacillati</taxon>
        <taxon>Bacillota</taxon>
        <taxon>Clostridia</taxon>
        <taxon>Eubacteriales</taxon>
        <taxon>Oscillospiraceae</taxon>
        <taxon>Allofournierella</taxon>
    </lineage>
</organism>
<dbReference type="InterPro" id="IPR003594">
    <property type="entry name" value="HATPase_dom"/>
</dbReference>
<dbReference type="InterPro" id="IPR036890">
    <property type="entry name" value="HATPase_C_sf"/>
</dbReference>
<keyword evidence="6" id="KW-0902">Two-component regulatory system</keyword>
<dbReference type="GO" id="GO:0000155">
    <property type="term" value="F:phosphorelay sensor kinase activity"/>
    <property type="evidence" value="ECO:0007669"/>
    <property type="project" value="InterPro"/>
</dbReference>
<evidence type="ECO:0000256" key="6">
    <source>
        <dbReference type="ARBA" id="ARBA00023012"/>
    </source>
</evidence>
<comment type="caution">
    <text evidence="8">The sequence shown here is derived from an EMBL/GenBank/DDBJ whole genome shotgun (WGS) entry which is preliminary data.</text>
</comment>
<dbReference type="EMBL" id="JAHLFP010000013">
    <property type="protein sequence ID" value="MBU3805655.1"/>
    <property type="molecule type" value="Genomic_DNA"/>
</dbReference>
<dbReference type="Pfam" id="PF00512">
    <property type="entry name" value="HisKA"/>
    <property type="match status" value="1"/>
</dbReference>
<evidence type="ECO:0000256" key="1">
    <source>
        <dbReference type="ARBA" id="ARBA00000085"/>
    </source>
</evidence>
<gene>
    <name evidence="8" type="ORF">H9882_01955</name>
</gene>
<dbReference type="InterPro" id="IPR003661">
    <property type="entry name" value="HisK_dim/P_dom"/>
</dbReference>
<dbReference type="InterPro" id="IPR050736">
    <property type="entry name" value="Sensor_HK_Regulatory"/>
</dbReference>
<reference evidence="8" key="2">
    <citation type="submission" date="2021-04" db="EMBL/GenBank/DDBJ databases">
        <authorList>
            <person name="Gilroy R."/>
        </authorList>
    </citation>
    <scope>NUCLEOTIDE SEQUENCE</scope>
    <source>
        <strain evidence="8">B5_2728</strain>
    </source>
</reference>
<dbReference type="InterPro" id="IPR036097">
    <property type="entry name" value="HisK_dim/P_sf"/>
</dbReference>